<feature type="region of interest" description="Disordered" evidence="1">
    <location>
        <begin position="105"/>
        <end position="166"/>
    </location>
</feature>
<dbReference type="Proteomes" id="UP000565579">
    <property type="component" value="Unassembled WGS sequence"/>
</dbReference>
<evidence type="ECO:0000313" key="3">
    <source>
        <dbReference type="Proteomes" id="UP000565579"/>
    </source>
</evidence>
<evidence type="ECO:0000313" key="2">
    <source>
        <dbReference type="EMBL" id="MBB6554080.1"/>
    </source>
</evidence>
<comment type="caution">
    <text evidence="2">The sequence shown here is derived from an EMBL/GenBank/DDBJ whole genome shotgun (WGS) entry which is preliminary data.</text>
</comment>
<dbReference type="EMBL" id="JACHMI010000001">
    <property type="protein sequence ID" value="MBB6554080.1"/>
    <property type="molecule type" value="Genomic_DNA"/>
</dbReference>
<feature type="region of interest" description="Disordered" evidence="1">
    <location>
        <begin position="295"/>
        <end position="318"/>
    </location>
</feature>
<dbReference type="AlphaFoldDB" id="A0A7X0P2J9"/>
<reference evidence="2 3" key="1">
    <citation type="submission" date="2020-08" db="EMBL/GenBank/DDBJ databases">
        <title>Sequencing the genomes of 1000 actinobacteria strains.</title>
        <authorList>
            <person name="Klenk H.-P."/>
        </authorList>
    </citation>
    <scope>NUCLEOTIDE SEQUENCE [LARGE SCALE GENOMIC DNA]</scope>
    <source>
        <strain evidence="2 3">DSM 43768</strain>
    </source>
</reference>
<feature type="compositionally biased region" description="Low complexity" evidence="1">
    <location>
        <begin position="21"/>
        <end position="42"/>
    </location>
</feature>
<gene>
    <name evidence="2" type="ORF">HD593_008875</name>
</gene>
<accession>A0A7X0P2J9</accession>
<name>A0A7X0P2J9_9ACTN</name>
<sequence>MVPTVAARGLIVPVPGGFGHSATPSTAATTPTATPPATSARRGTLRAGGGGDAGNARVVGGDVGAACTGREGVSGDGVDGDGVDGDGLGGVRASIVPPVASQVAIGSAPPVSTRTRASAVRRRDGSLSRHVTTSARSDSGTPATSGSSYSSARSTAATESPANARRPVAANTMVAAQLNTSAAGPTGSMLTCSGAMYPGVPTAPVWVAAWSRAREMPKSITTGPSGPRMTLPGLRSRCTTPARWIAAKAVAVATASRSRPPPVRGPSRRTTRSSESPRTYSLTMYGRSSYIPMSSTRAVQKGATRRASSTSRRNLRRASGASAILACSTLIATSSPDGLSPR</sequence>
<evidence type="ECO:0000256" key="1">
    <source>
        <dbReference type="SAM" id="MobiDB-lite"/>
    </source>
</evidence>
<proteinExistence type="predicted"/>
<dbReference type="AntiFam" id="ANF00109">
    <property type="entry name" value="Shadow ORF (opposite afsK)"/>
</dbReference>
<feature type="region of interest" description="Disordered" evidence="1">
    <location>
        <begin position="12"/>
        <end position="56"/>
    </location>
</feature>
<feature type="compositionally biased region" description="Polar residues" evidence="1">
    <location>
        <begin position="129"/>
        <end position="138"/>
    </location>
</feature>
<feature type="compositionally biased region" description="Low complexity" evidence="1">
    <location>
        <begin position="139"/>
        <end position="162"/>
    </location>
</feature>
<protein>
    <submittedName>
        <fullName evidence="2">Uncharacterized protein</fullName>
    </submittedName>
</protein>
<organism evidence="2 3">
    <name type="scientific">Nonomuraea rubra</name>
    <dbReference type="NCBI Taxonomy" id="46180"/>
    <lineage>
        <taxon>Bacteria</taxon>
        <taxon>Bacillati</taxon>
        <taxon>Actinomycetota</taxon>
        <taxon>Actinomycetes</taxon>
        <taxon>Streptosporangiales</taxon>
        <taxon>Streptosporangiaceae</taxon>
        <taxon>Nonomuraea</taxon>
    </lineage>
</organism>
<keyword evidence="3" id="KW-1185">Reference proteome</keyword>
<feature type="region of interest" description="Disordered" evidence="1">
    <location>
        <begin position="255"/>
        <end position="278"/>
    </location>
</feature>